<sequence>MPSSHYIVISYLVRQIVLDIVEATAVMADLEKGGLVQIQSSGELVIKELGGIS</sequence>
<dbReference type="PATRIC" id="fig|1114965.3.peg.846"/>
<dbReference type="RefSeq" id="WP_014713187.1">
    <property type="nucleotide sequence ID" value="NC_017905.1"/>
</dbReference>
<reference evidence="1 2" key="1">
    <citation type="journal article" date="2012" name="PLoS ONE">
        <title>Complete Genome and Transcriptomes of Streptococcus parasanguinis FW213: Phylogenic Relations and Potential Virulence Mechanisms.</title>
        <authorList>
            <person name="Geng J."/>
            <person name="Chiu C.H."/>
            <person name="Tang P."/>
            <person name="Chen Y."/>
            <person name="Shieh H.R."/>
            <person name="Hu S."/>
            <person name="Chen Y.Y."/>
        </authorList>
    </citation>
    <scope>NUCLEOTIDE SEQUENCE [LARGE SCALE GENOMIC DNA]</scope>
    <source>
        <strain evidence="1 2">FW213</strain>
    </source>
</reference>
<dbReference type="HOGENOM" id="CLU_194651_0_0_9"/>
<dbReference type="Proteomes" id="UP000002865">
    <property type="component" value="Chromosome"/>
</dbReference>
<dbReference type="AlphaFoldDB" id="I1ZLF2"/>
<protein>
    <submittedName>
        <fullName evidence="1">Uncharacterized protein</fullName>
    </submittedName>
</protein>
<accession>I1ZLF2</accession>
<dbReference type="EMBL" id="CP003122">
    <property type="protein sequence ID" value="AFJ25876.1"/>
    <property type="molecule type" value="Genomic_DNA"/>
</dbReference>
<gene>
    <name evidence="1" type="ORF">Spaf_0875</name>
</gene>
<evidence type="ECO:0000313" key="1">
    <source>
        <dbReference type="EMBL" id="AFJ25876.1"/>
    </source>
</evidence>
<organism evidence="1 2">
    <name type="scientific">Streptococcus parasanguinis FW213</name>
    <dbReference type="NCBI Taxonomy" id="1114965"/>
    <lineage>
        <taxon>Bacteria</taxon>
        <taxon>Bacillati</taxon>
        <taxon>Bacillota</taxon>
        <taxon>Bacilli</taxon>
        <taxon>Lactobacillales</taxon>
        <taxon>Streptococcaceae</taxon>
        <taxon>Streptococcus</taxon>
    </lineage>
</organism>
<dbReference type="KEGG" id="scf:Spaf_0875"/>
<evidence type="ECO:0000313" key="2">
    <source>
        <dbReference type="Proteomes" id="UP000002865"/>
    </source>
</evidence>
<name>I1ZLF2_STRPA</name>
<proteinExistence type="predicted"/>
<dbReference type="PaxDb" id="1114965-Spaf_0875"/>